<dbReference type="SUPFAM" id="SSF54292">
    <property type="entry name" value="2Fe-2S ferredoxin-like"/>
    <property type="match status" value="1"/>
</dbReference>
<keyword evidence="1" id="KW-0479">Metal-binding</keyword>
<evidence type="ECO:0000313" key="3">
    <source>
        <dbReference type="EMBL" id="GAX81481.1"/>
    </source>
</evidence>
<dbReference type="AlphaFoldDB" id="A0A250XEK8"/>
<dbReference type="InterPro" id="IPR012675">
    <property type="entry name" value="Beta-grasp_dom_sf"/>
</dbReference>
<dbReference type="Gene3D" id="3.10.20.30">
    <property type="match status" value="1"/>
</dbReference>
<organism evidence="3 4">
    <name type="scientific">Chlamydomonas eustigma</name>
    <dbReference type="NCBI Taxonomy" id="1157962"/>
    <lineage>
        <taxon>Eukaryota</taxon>
        <taxon>Viridiplantae</taxon>
        <taxon>Chlorophyta</taxon>
        <taxon>core chlorophytes</taxon>
        <taxon>Chlorophyceae</taxon>
        <taxon>CS clade</taxon>
        <taxon>Chlamydomonadales</taxon>
        <taxon>Chlamydomonadaceae</taxon>
        <taxon>Chlamydomonas</taxon>
    </lineage>
</organism>
<protein>
    <recommendedName>
        <fullName evidence="5">2Fe-2S ferredoxin-type domain-containing protein</fullName>
    </recommendedName>
</protein>
<reference evidence="3 4" key="1">
    <citation type="submission" date="2017-08" db="EMBL/GenBank/DDBJ databases">
        <title>Acidophilic green algal genome provides insights into adaptation to an acidic environment.</title>
        <authorList>
            <person name="Hirooka S."/>
            <person name="Hirose Y."/>
            <person name="Kanesaki Y."/>
            <person name="Higuchi S."/>
            <person name="Fujiwara T."/>
            <person name="Onuma R."/>
            <person name="Era A."/>
            <person name="Ohbayashi R."/>
            <person name="Uzuka A."/>
            <person name="Nozaki H."/>
            <person name="Yoshikawa H."/>
            <person name="Miyagishima S.Y."/>
        </authorList>
    </citation>
    <scope>NUCLEOTIDE SEQUENCE [LARGE SCALE GENOMIC DNA]</scope>
    <source>
        <strain evidence="3 4">NIES-2499</strain>
    </source>
</reference>
<dbReference type="CDD" id="cd00207">
    <property type="entry name" value="fer2"/>
    <property type="match status" value="1"/>
</dbReference>
<keyword evidence="2" id="KW-0411">Iron-sulfur</keyword>
<dbReference type="OrthoDB" id="510469at2759"/>
<dbReference type="EMBL" id="BEGY01000066">
    <property type="protein sequence ID" value="GAX81481.1"/>
    <property type="molecule type" value="Genomic_DNA"/>
</dbReference>
<evidence type="ECO:0000256" key="2">
    <source>
        <dbReference type="ARBA" id="ARBA00023014"/>
    </source>
</evidence>
<dbReference type="Proteomes" id="UP000232323">
    <property type="component" value="Unassembled WGS sequence"/>
</dbReference>
<dbReference type="InterPro" id="IPR036010">
    <property type="entry name" value="2Fe-2S_ferredoxin-like_sf"/>
</dbReference>
<evidence type="ECO:0008006" key="5">
    <source>
        <dbReference type="Google" id="ProtNLM"/>
    </source>
</evidence>
<dbReference type="GO" id="GO:0051537">
    <property type="term" value="F:2 iron, 2 sulfur cluster binding"/>
    <property type="evidence" value="ECO:0007669"/>
    <property type="project" value="UniProtKB-KW"/>
</dbReference>
<dbReference type="InterPro" id="IPR001041">
    <property type="entry name" value="2Fe-2S_ferredoxin-type"/>
</dbReference>
<evidence type="ECO:0000256" key="1">
    <source>
        <dbReference type="ARBA" id="ARBA00022714"/>
    </source>
</evidence>
<proteinExistence type="predicted"/>
<keyword evidence="1" id="KW-0408">Iron</keyword>
<accession>A0A250XEK8</accession>
<keyword evidence="4" id="KW-1185">Reference proteome</keyword>
<name>A0A250XEK8_9CHLO</name>
<evidence type="ECO:0000313" key="4">
    <source>
        <dbReference type="Proteomes" id="UP000232323"/>
    </source>
</evidence>
<gene>
    <name evidence="3" type="ORF">CEUSTIGMA_g8910.t1</name>
</gene>
<keyword evidence="1" id="KW-0001">2Fe-2S</keyword>
<sequence>MSIRTPLLRQKDVNCGKCYSGQFNTKICVKNLRCNQSVHNVQGRSIRNHSGSPKGNTQVSTLPVHLVFADSQNSTSAYPGEEMLEVALRSEETLRLGCCSGHCGVCEVEMTCYHGSSKEVSVIRTCIAKVPSGFTRIEIADMDDEVWG</sequence>
<comment type="caution">
    <text evidence="3">The sequence shown here is derived from an EMBL/GenBank/DDBJ whole genome shotgun (WGS) entry which is preliminary data.</text>
</comment>